<feature type="domain" description="Glucose/Sorbosone dehydrogenase" evidence="1">
    <location>
        <begin position="54"/>
        <end position="403"/>
    </location>
</feature>
<dbReference type="HOGENOM" id="CLU_012344_3_0_7"/>
<dbReference type="PROSITE" id="PS51257">
    <property type="entry name" value="PROKAR_LIPOPROTEIN"/>
    <property type="match status" value="1"/>
</dbReference>
<accession>W4LBE4</accession>
<gene>
    <name evidence="2" type="ORF">ETSY1_33935</name>
</gene>
<dbReference type="EMBL" id="AZHW01001031">
    <property type="protein sequence ID" value="ETW94646.1"/>
    <property type="molecule type" value="Genomic_DNA"/>
</dbReference>
<dbReference type="InterPro" id="IPR012938">
    <property type="entry name" value="Glc/Sorbosone_DH"/>
</dbReference>
<comment type="caution">
    <text evidence="2">The sequence shown here is derived from an EMBL/GenBank/DDBJ whole genome shotgun (WGS) entry which is preliminary data.</text>
</comment>
<dbReference type="Gene3D" id="2.120.10.30">
    <property type="entry name" value="TolB, C-terminal domain"/>
    <property type="match status" value="1"/>
</dbReference>
<dbReference type="InterPro" id="IPR011041">
    <property type="entry name" value="Quinoprot_gluc/sorb_DH_b-prop"/>
</dbReference>
<protein>
    <recommendedName>
        <fullName evidence="1">Glucose/Sorbosone dehydrogenase domain-containing protein</fullName>
    </recommendedName>
</protein>
<dbReference type="InterPro" id="IPR011042">
    <property type="entry name" value="6-blade_b-propeller_TolB-like"/>
</dbReference>
<dbReference type="PANTHER" id="PTHR19328:SF75">
    <property type="entry name" value="ALDOSE SUGAR DEHYDROGENASE YLII"/>
    <property type="match status" value="1"/>
</dbReference>
<name>W4LBE4_ENTF1</name>
<evidence type="ECO:0000313" key="3">
    <source>
        <dbReference type="Proteomes" id="UP000019141"/>
    </source>
</evidence>
<sequence>MEAWRQWAVMALCGVILGCGLVGCSTSKAEDDAEDPGSGMADVTLALELVVSGLDRPVSVTHAGDERLLIVERPGRLRIWRDGELLESPFLDITRQVRLGGERGLLSVAFHPNYSVPDAPGQGLFWVNYTNRSGDTVIARYRVSPEDPDQADPASELILLTIEQPFANHNGGQLQFGPAEGLDGERYLYIGMGDGGSGGDPENHAQRDDSVLGKMLRLAPSLDPEPEAPFYTIPPDNPRLDAPAPLDTIWAKGLRNPWRFSFDAATGDLYIADVGQREFEEVHITLAGTPGGINYGWRFMEGLACFNPPENCDNGMLALPEVTYAHDNGRCAIVGGYVYRGVQFPAFNGTYLYADFCSREIFGLRTDALIGFGPSVLHIHTERVTAFGEDINGDVYVMDEEGDVYRIEVE</sequence>
<dbReference type="AlphaFoldDB" id="W4LBE4"/>
<dbReference type="PATRIC" id="fig|1429438.4.peg.6407"/>
<evidence type="ECO:0000313" key="2">
    <source>
        <dbReference type="EMBL" id="ETW94646.1"/>
    </source>
</evidence>
<proteinExistence type="predicted"/>
<dbReference type="Proteomes" id="UP000019141">
    <property type="component" value="Unassembled WGS sequence"/>
</dbReference>
<dbReference type="Pfam" id="PF07995">
    <property type="entry name" value="GSDH"/>
    <property type="match status" value="1"/>
</dbReference>
<organism evidence="2 3">
    <name type="scientific">Entotheonella factor</name>
    <dbReference type="NCBI Taxonomy" id="1429438"/>
    <lineage>
        <taxon>Bacteria</taxon>
        <taxon>Pseudomonadati</taxon>
        <taxon>Nitrospinota/Tectimicrobiota group</taxon>
        <taxon>Candidatus Tectimicrobiota</taxon>
        <taxon>Candidatus Entotheonellia</taxon>
        <taxon>Candidatus Entotheonellales</taxon>
        <taxon>Candidatus Entotheonellaceae</taxon>
        <taxon>Candidatus Entotheonella</taxon>
    </lineage>
</organism>
<reference evidence="2 3" key="1">
    <citation type="journal article" date="2014" name="Nature">
        <title>An environmental bacterial taxon with a large and distinct metabolic repertoire.</title>
        <authorList>
            <person name="Wilson M.C."/>
            <person name="Mori T."/>
            <person name="Ruckert C."/>
            <person name="Uria A.R."/>
            <person name="Helf M.J."/>
            <person name="Takada K."/>
            <person name="Gernert C."/>
            <person name="Steffens U.A."/>
            <person name="Heycke N."/>
            <person name="Schmitt S."/>
            <person name="Rinke C."/>
            <person name="Helfrich E.J."/>
            <person name="Brachmann A.O."/>
            <person name="Gurgui C."/>
            <person name="Wakimoto T."/>
            <person name="Kracht M."/>
            <person name="Crusemann M."/>
            <person name="Hentschel U."/>
            <person name="Abe I."/>
            <person name="Matsunaga S."/>
            <person name="Kalinowski J."/>
            <person name="Takeyama H."/>
            <person name="Piel J."/>
        </authorList>
    </citation>
    <scope>NUCLEOTIDE SEQUENCE [LARGE SCALE GENOMIC DNA]</scope>
    <source>
        <strain evidence="3">TSY1</strain>
    </source>
</reference>
<keyword evidence="3" id="KW-1185">Reference proteome</keyword>
<dbReference type="PANTHER" id="PTHR19328">
    <property type="entry name" value="HEDGEHOG-INTERACTING PROTEIN"/>
    <property type="match status" value="1"/>
</dbReference>
<dbReference type="SUPFAM" id="SSF50952">
    <property type="entry name" value="Soluble quinoprotein glucose dehydrogenase"/>
    <property type="match status" value="1"/>
</dbReference>
<evidence type="ECO:0000259" key="1">
    <source>
        <dbReference type="Pfam" id="PF07995"/>
    </source>
</evidence>